<comment type="catalytic activity">
    <reaction evidence="1">
        <text>ATP + protein L-histidine = ADP + protein N-phospho-L-histidine.</text>
        <dbReference type="EC" id="2.7.13.3"/>
    </reaction>
</comment>
<dbReference type="KEGG" id="faa:HMPREF0389_00203"/>
<dbReference type="InterPro" id="IPR005467">
    <property type="entry name" value="His_kinase_dom"/>
</dbReference>
<name>D6GRJ7_FILAD</name>
<dbReference type="Pfam" id="PF02518">
    <property type="entry name" value="HATPase_c"/>
    <property type="match status" value="1"/>
</dbReference>
<keyword evidence="5" id="KW-0808">Transferase</keyword>
<evidence type="ECO:0000256" key="4">
    <source>
        <dbReference type="ARBA" id="ARBA00022553"/>
    </source>
</evidence>
<evidence type="ECO:0000313" key="9">
    <source>
        <dbReference type="EMBL" id="EFE28288.1"/>
    </source>
</evidence>
<keyword evidence="10" id="KW-1185">Reference proteome</keyword>
<dbReference type="Proteomes" id="UP000007468">
    <property type="component" value="Chromosome"/>
</dbReference>
<dbReference type="InterPro" id="IPR036890">
    <property type="entry name" value="HATPase_C_sf"/>
</dbReference>
<dbReference type="PANTHER" id="PTHR45453:SF1">
    <property type="entry name" value="PHOSPHATE REGULON SENSOR PROTEIN PHOR"/>
    <property type="match status" value="1"/>
</dbReference>
<dbReference type="Gene3D" id="3.30.565.10">
    <property type="entry name" value="Histidine kinase-like ATPase, C-terminal domain"/>
    <property type="match status" value="1"/>
</dbReference>
<dbReference type="PANTHER" id="PTHR45453">
    <property type="entry name" value="PHOSPHATE REGULON SENSOR PROTEIN PHOR"/>
    <property type="match status" value="1"/>
</dbReference>
<dbReference type="GO" id="GO:0004721">
    <property type="term" value="F:phosphoprotein phosphatase activity"/>
    <property type="evidence" value="ECO:0007669"/>
    <property type="project" value="TreeGrafter"/>
</dbReference>
<dbReference type="GO" id="GO:0016036">
    <property type="term" value="P:cellular response to phosphate starvation"/>
    <property type="evidence" value="ECO:0007669"/>
    <property type="project" value="TreeGrafter"/>
</dbReference>
<dbReference type="SMART" id="SM00388">
    <property type="entry name" value="HisKA"/>
    <property type="match status" value="1"/>
</dbReference>
<comment type="subcellular location">
    <subcellularLocation>
        <location evidence="2">Membrane</location>
    </subcellularLocation>
</comment>
<evidence type="ECO:0000259" key="8">
    <source>
        <dbReference type="PROSITE" id="PS50109"/>
    </source>
</evidence>
<evidence type="ECO:0000256" key="7">
    <source>
        <dbReference type="ARBA" id="ARBA00023012"/>
    </source>
</evidence>
<sequence>MFGKNEYDALNKMLDSAISGDFKEERFDETELSKFQTKFMRYLTGSSMSEKKIREEKDKLKQLITDISHQTKTPLTNIIMYSELLNEVAEDIGIKEYAMEISFHSKKLGELINALTKMSRLEGGMFQFKERDVLIKQIVTNVMNQAYPKASCKNIKIDLDVDSGLMIKADEKWVIEAVFNILDNAVKYSEDNTKIKIHTFCYEMFCGISITDQGQGISEDEIPKIFSRFYRGSLARDKEGIGVGLFLSRNIIEGHGGYIKVKSKVGVGSTFDICFPNLSIMKD</sequence>
<feature type="domain" description="Histidine kinase" evidence="8">
    <location>
        <begin position="66"/>
        <end position="279"/>
    </location>
</feature>
<evidence type="ECO:0000256" key="1">
    <source>
        <dbReference type="ARBA" id="ARBA00000085"/>
    </source>
</evidence>
<dbReference type="STRING" id="546269.HMPREF0389_00203"/>
<dbReference type="SUPFAM" id="SSF47384">
    <property type="entry name" value="Homodimeric domain of signal transducing histidine kinase"/>
    <property type="match status" value="1"/>
</dbReference>
<accession>D6GRJ7</accession>
<keyword evidence="4" id="KW-0597">Phosphoprotein</keyword>
<dbReference type="SUPFAM" id="SSF55874">
    <property type="entry name" value="ATPase domain of HSP90 chaperone/DNA topoisomerase II/histidine kinase"/>
    <property type="match status" value="1"/>
</dbReference>
<dbReference type="InterPro" id="IPR050351">
    <property type="entry name" value="BphY/WalK/GraS-like"/>
</dbReference>
<evidence type="ECO:0000256" key="6">
    <source>
        <dbReference type="ARBA" id="ARBA00022777"/>
    </source>
</evidence>
<dbReference type="SMART" id="SM00387">
    <property type="entry name" value="HATPase_c"/>
    <property type="match status" value="1"/>
</dbReference>
<dbReference type="Gene3D" id="1.10.287.130">
    <property type="match status" value="1"/>
</dbReference>
<evidence type="ECO:0000313" key="10">
    <source>
        <dbReference type="Proteomes" id="UP000007468"/>
    </source>
</evidence>
<dbReference type="InterPro" id="IPR003661">
    <property type="entry name" value="HisK_dim/P_dom"/>
</dbReference>
<dbReference type="GO" id="GO:0005886">
    <property type="term" value="C:plasma membrane"/>
    <property type="evidence" value="ECO:0007669"/>
    <property type="project" value="TreeGrafter"/>
</dbReference>
<proteinExistence type="predicted"/>
<dbReference type="InterPro" id="IPR004358">
    <property type="entry name" value="Sig_transdc_His_kin-like_C"/>
</dbReference>
<dbReference type="InterPro" id="IPR036097">
    <property type="entry name" value="HisK_dim/P_sf"/>
</dbReference>
<evidence type="ECO:0000256" key="2">
    <source>
        <dbReference type="ARBA" id="ARBA00004370"/>
    </source>
</evidence>
<dbReference type="FunFam" id="3.30.565.10:FF:000006">
    <property type="entry name" value="Sensor histidine kinase WalK"/>
    <property type="match status" value="1"/>
</dbReference>
<keyword evidence="6 9" id="KW-0418">Kinase</keyword>
<dbReference type="AlphaFoldDB" id="D6GRJ7"/>
<dbReference type="CDD" id="cd00082">
    <property type="entry name" value="HisKA"/>
    <property type="match status" value="1"/>
</dbReference>
<organism evidence="9 10">
    <name type="scientific">Filifactor alocis (strain ATCC 35896 / CCUG 47790 / D40 B5)</name>
    <name type="common">Fusobacterium alocis</name>
    <dbReference type="NCBI Taxonomy" id="546269"/>
    <lineage>
        <taxon>Bacteria</taxon>
        <taxon>Bacillati</taxon>
        <taxon>Bacillota</taxon>
        <taxon>Clostridia</taxon>
        <taxon>Peptostreptococcales</taxon>
        <taxon>Filifactoraceae</taxon>
        <taxon>Filifactor</taxon>
    </lineage>
</organism>
<evidence type="ECO:0000256" key="5">
    <source>
        <dbReference type="ARBA" id="ARBA00022679"/>
    </source>
</evidence>
<dbReference type="PRINTS" id="PR00344">
    <property type="entry name" value="BCTRLSENSOR"/>
</dbReference>
<dbReference type="Pfam" id="PF00512">
    <property type="entry name" value="HisKA"/>
    <property type="match status" value="1"/>
</dbReference>
<gene>
    <name evidence="9" type="ordered locus">HMPREF0389_00203</name>
</gene>
<protein>
    <recommendedName>
        <fullName evidence="3">histidine kinase</fullName>
        <ecNumber evidence="3">2.7.13.3</ecNumber>
    </recommendedName>
</protein>
<dbReference type="GO" id="GO:0000155">
    <property type="term" value="F:phosphorelay sensor kinase activity"/>
    <property type="evidence" value="ECO:0007669"/>
    <property type="project" value="InterPro"/>
</dbReference>
<evidence type="ECO:0000256" key="3">
    <source>
        <dbReference type="ARBA" id="ARBA00012438"/>
    </source>
</evidence>
<reference evidence="10" key="1">
    <citation type="submission" date="2010-12" db="EMBL/GenBank/DDBJ databases">
        <title>The genome sequence of Filifactor alocis strain ATCC 35896.</title>
        <authorList>
            <consortium name="The Broad Institute Genome Sequencing Platform"/>
            <person name="Ward D."/>
            <person name="Earl A."/>
            <person name="Feldgarden M."/>
            <person name="Young S.K."/>
            <person name="Gargeya S."/>
            <person name="Zeng Q."/>
            <person name="Alvarado L."/>
            <person name="Berlin A."/>
            <person name="Bochicchio J."/>
            <person name="Chapman S.B."/>
            <person name="Chen Z."/>
            <person name="Freedman E."/>
            <person name="Gellesch M."/>
            <person name="Goldberg J."/>
            <person name="Griggs A."/>
            <person name="Gujja S."/>
            <person name="Heilman E."/>
            <person name="Heiman D."/>
            <person name="Howarth C."/>
            <person name="Mehta T."/>
            <person name="Neiman D."/>
            <person name="Pearson M."/>
            <person name="Roberts A."/>
            <person name="Saif S."/>
            <person name="Shea T."/>
            <person name="Shenoy N."/>
            <person name="Sisk P."/>
            <person name="Stolte C."/>
            <person name="Sykes S."/>
            <person name="White J."/>
            <person name="Yandava C."/>
            <person name="Izard J."/>
            <person name="Blanton J.M."/>
            <person name="Baranova O.V."/>
            <person name="Tanner A.C."/>
            <person name="Dewhirst F.E."/>
            <person name="Haas B."/>
            <person name="Nusbaum C."/>
            <person name="Birren B."/>
        </authorList>
    </citation>
    <scope>NUCLEOTIDE SEQUENCE [LARGE SCALE GENOMIC DNA]</scope>
    <source>
        <strain evidence="10">ATCC 35896 / D40 B5</strain>
    </source>
</reference>
<dbReference type="PROSITE" id="PS50109">
    <property type="entry name" value="HIS_KIN"/>
    <property type="match status" value="1"/>
</dbReference>
<keyword evidence="7" id="KW-0902">Two-component regulatory system</keyword>
<dbReference type="eggNOG" id="COG2205">
    <property type="taxonomic scope" value="Bacteria"/>
</dbReference>
<dbReference type="InterPro" id="IPR003594">
    <property type="entry name" value="HATPase_dom"/>
</dbReference>
<dbReference type="EC" id="2.7.13.3" evidence="3"/>
<dbReference type="OrthoDB" id="9773956at2"/>
<dbReference type="EMBL" id="CP002390">
    <property type="protein sequence ID" value="EFE28288.1"/>
    <property type="molecule type" value="Genomic_DNA"/>
</dbReference>
<dbReference type="PATRIC" id="fig|546269.5.peg.457"/>
<dbReference type="RefSeq" id="WP_014262101.1">
    <property type="nucleotide sequence ID" value="NC_016630.1"/>
</dbReference>
<dbReference type="CDD" id="cd00075">
    <property type="entry name" value="HATPase"/>
    <property type="match status" value="1"/>
</dbReference>